<keyword evidence="2" id="KW-0812">Transmembrane</keyword>
<feature type="region of interest" description="Disordered" evidence="1">
    <location>
        <begin position="120"/>
        <end position="166"/>
    </location>
</feature>
<protein>
    <recommendedName>
        <fullName evidence="5">Transmembrane protein</fullName>
    </recommendedName>
</protein>
<evidence type="ECO:0008006" key="5">
    <source>
        <dbReference type="Google" id="ProtNLM"/>
    </source>
</evidence>
<sequence length="219" mass="23589">MLNPSNNPSEQPQPRLPLIERLIHNSPLVFWGLLWAVLFSAGGFAALRLLSAGPIEEASAPAPTASTIQETPVLPLVSTPTSPLTTVPQFTAKPDLPLSLIGAVALGCAGGSLLITQALRQTTNRRKAPKRLKSTANSRKKRQNPSKKRRSTSTTKQPVASKPNLVALENQLPTIDNRLAQVTVLPPEESHPLDGGKQNLADLMDLRKRQSLASLMRGK</sequence>
<keyword evidence="2" id="KW-1133">Transmembrane helix</keyword>
<comment type="caution">
    <text evidence="3">The sequence shown here is derived from an EMBL/GenBank/DDBJ whole genome shotgun (WGS) entry which is preliminary data.</text>
</comment>
<dbReference type="EMBL" id="JAHHIF010000051">
    <property type="protein sequence ID" value="MBW4547952.1"/>
    <property type="molecule type" value="Genomic_DNA"/>
</dbReference>
<reference evidence="3" key="1">
    <citation type="submission" date="2021-05" db="EMBL/GenBank/DDBJ databases">
        <authorList>
            <person name="Pietrasiak N."/>
            <person name="Ward R."/>
            <person name="Stajich J.E."/>
            <person name="Kurbessoian T."/>
        </authorList>
    </citation>
    <scope>NUCLEOTIDE SEQUENCE</scope>
    <source>
        <strain evidence="3">CPER-KK1</strain>
    </source>
</reference>
<gene>
    <name evidence="3" type="ORF">KME25_26445</name>
</gene>
<evidence type="ECO:0000313" key="3">
    <source>
        <dbReference type="EMBL" id="MBW4547952.1"/>
    </source>
</evidence>
<organism evidence="3 4">
    <name type="scientific">Symplocastrum torsivum CPER-KK1</name>
    <dbReference type="NCBI Taxonomy" id="450513"/>
    <lineage>
        <taxon>Bacteria</taxon>
        <taxon>Bacillati</taxon>
        <taxon>Cyanobacteriota</taxon>
        <taxon>Cyanophyceae</taxon>
        <taxon>Oscillatoriophycideae</taxon>
        <taxon>Oscillatoriales</taxon>
        <taxon>Microcoleaceae</taxon>
        <taxon>Symplocastrum</taxon>
    </lineage>
</organism>
<evidence type="ECO:0000256" key="1">
    <source>
        <dbReference type="SAM" id="MobiDB-lite"/>
    </source>
</evidence>
<dbReference type="Proteomes" id="UP000753908">
    <property type="component" value="Unassembled WGS sequence"/>
</dbReference>
<feature type="compositionally biased region" description="Basic residues" evidence="1">
    <location>
        <begin position="123"/>
        <end position="151"/>
    </location>
</feature>
<name>A0A951PRL0_9CYAN</name>
<feature type="transmembrane region" description="Helical" evidence="2">
    <location>
        <begin position="28"/>
        <end position="47"/>
    </location>
</feature>
<proteinExistence type="predicted"/>
<keyword evidence="2" id="KW-0472">Membrane</keyword>
<feature type="transmembrane region" description="Helical" evidence="2">
    <location>
        <begin position="98"/>
        <end position="119"/>
    </location>
</feature>
<reference evidence="3" key="2">
    <citation type="journal article" date="2022" name="Microbiol. Resour. Announc.">
        <title>Metagenome Sequencing to Explore Phylogenomics of Terrestrial Cyanobacteria.</title>
        <authorList>
            <person name="Ward R.D."/>
            <person name="Stajich J.E."/>
            <person name="Johansen J.R."/>
            <person name="Huntemann M."/>
            <person name="Clum A."/>
            <person name="Foster B."/>
            <person name="Foster B."/>
            <person name="Roux S."/>
            <person name="Palaniappan K."/>
            <person name="Varghese N."/>
            <person name="Mukherjee S."/>
            <person name="Reddy T.B.K."/>
            <person name="Daum C."/>
            <person name="Copeland A."/>
            <person name="Chen I.A."/>
            <person name="Ivanova N.N."/>
            <person name="Kyrpides N.C."/>
            <person name="Shapiro N."/>
            <person name="Eloe-Fadrosh E.A."/>
            <person name="Pietrasiak N."/>
        </authorList>
    </citation>
    <scope>NUCLEOTIDE SEQUENCE</scope>
    <source>
        <strain evidence="3">CPER-KK1</strain>
    </source>
</reference>
<evidence type="ECO:0000256" key="2">
    <source>
        <dbReference type="SAM" id="Phobius"/>
    </source>
</evidence>
<evidence type="ECO:0000313" key="4">
    <source>
        <dbReference type="Proteomes" id="UP000753908"/>
    </source>
</evidence>
<accession>A0A951PRL0</accession>
<dbReference type="AlphaFoldDB" id="A0A951PRL0"/>